<name>A0A2R6Q9L7_ACTCC</name>
<keyword evidence="9" id="KW-0648">Protein biosynthesis</keyword>
<evidence type="ECO:0000256" key="1">
    <source>
        <dbReference type="ARBA" id="ARBA00004123"/>
    </source>
</evidence>
<comment type="similarity">
    <text evidence="2">Belongs to the TAF8 family.</text>
</comment>
<dbReference type="Pfam" id="PF10406">
    <property type="entry name" value="TAF8_C"/>
    <property type="match status" value="1"/>
</dbReference>
<dbReference type="OMA" id="QALCHER"/>
<dbReference type="InParanoid" id="A0A2R6Q9L7"/>
<dbReference type="OrthoDB" id="436852at2759"/>
<dbReference type="Proteomes" id="UP000241394">
    <property type="component" value="Chromosome LG18"/>
</dbReference>
<dbReference type="GO" id="GO:0046982">
    <property type="term" value="F:protein heterodimerization activity"/>
    <property type="evidence" value="ECO:0007669"/>
    <property type="project" value="InterPro"/>
</dbReference>
<feature type="region of interest" description="Disordered" evidence="7">
    <location>
        <begin position="1"/>
        <end position="26"/>
    </location>
</feature>
<keyword evidence="5" id="KW-0804">Transcription</keyword>
<keyword evidence="6" id="KW-0539">Nucleus</keyword>
<evidence type="ECO:0000256" key="4">
    <source>
        <dbReference type="ARBA" id="ARBA00023015"/>
    </source>
</evidence>
<dbReference type="AlphaFoldDB" id="A0A2R6Q9L7"/>
<dbReference type="SUPFAM" id="SSF47113">
    <property type="entry name" value="Histone-fold"/>
    <property type="match status" value="1"/>
</dbReference>
<dbReference type="SMART" id="SM00576">
    <property type="entry name" value="BTP"/>
    <property type="match status" value="1"/>
</dbReference>
<dbReference type="Gene3D" id="1.10.20.10">
    <property type="entry name" value="Histone, subunit A"/>
    <property type="match status" value="1"/>
</dbReference>
<evidence type="ECO:0000259" key="8">
    <source>
        <dbReference type="SMART" id="SM00576"/>
    </source>
</evidence>
<evidence type="ECO:0000313" key="9">
    <source>
        <dbReference type="EMBL" id="PSS04593.1"/>
    </source>
</evidence>
<proteinExistence type="inferred from homology"/>
<dbReference type="Pfam" id="PF07524">
    <property type="entry name" value="Bromo_TP"/>
    <property type="match status" value="1"/>
</dbReference>
<dbReference type="GO" id="GO:0003743">
    <property type="term" value="F:translation initiation factor activity"/>
    <property type="evidence" value="ECO:0007669"/>
    <property type="project" value="UniProtKB-KW"/>
</dbReference>
<sequence length="372" mass="40935">MSDGGKVESERERECGNEAPKRASGDDFGRAVSKIAVAQICEGVGFETFNESALEALTEITIRYLRDLGKAASFYARLAGRTECNVFDVIQGLEDLGSSTGFSGASEVSHCLTGSGTVREMVEYVENAEEIPFAQPVPHFPVMRNRTMTPSFMQMGETPVFKHIPPWLPAFPDPHTYIHTPTWNERATDPRADKIELARQRRKAERSLLSLQQRLVCNGSAVASTSGDEGNDGMALQVAKTKNPFLVTPLQTGEKNVSPVPLPIKFSADAVDENHVSVLETFAPAIEAMKGDFCDSGDMDKKVLPDKRPSVRLNFKTGKRMLCESLDLSLQNKGSGKTAALIGRDDEKDDKKRRAELILRLSMENPQELTQL</sequence>
<comment type="caution">
    <text evidence="9">The sequence shown here is derived from an EMBL/GenBank/DDBJ whole genome shotgun (WGS) entry which is preliminary data.</text>
</comment>
<dbReference type="InterPro" id="IPR006565">
    <property type="entry name" value="BTP"/>
</dbReference>
<dbReference type="GO" id="GO:0005669">
    <property type="term" value="C:transcription factor TFIID complex"/>
    <property type="evidence" value="ECO:0007669"/>
    <property type="project" value="InterPro"/>
</dbReference>
<comment type="subcellular location">
    <subcellularLocation>
        <location evidence="1">Nucleus</location>
    </subcellularLocation>
</comment>
<dbReference type="InterPro" id="IPR009072">
    <property type="entry name" value="Histone-fold"/>
</dbReference>
<organism evidence="9 10">
    <name type="scientific">Actinidia chinensis var. chinensis</name>
    <name type="common">Chinese soft-hair kiwi</name>
    <dbReference type="NCBI Taxonomy" id="1590841"/>
    <lineage>
        <taxon>Eukaryota</taxon>
        <taxon>Viridiplantae</taxon>
        <taxon>Streptophyta</taxon>
        <taxon>Embryophyta</taxon>
        <taxon>Tracheophyta</taxon>
        <taxon>Spermatophyta</taxon>
        <taxon>Magnoliopsida</taxon>
        <taxon>eudicotyledons</taxon>
        <taxon>Gunneridae</taxon>
        <taxon>Pentapetalae</taxon>
        <taxon>asterids</taxon>
        <taxon>Ericales</taxon>
        <taxon>Actinidiaceae</taxon>
        <taxon>Actinidia</taxon>
    </lineage>
</organism>
<reference evidence="10" key="2">
    <citation type="journal article" date="2018" name="BMC Genomics">
        <title>A manually annotated Actinidia chinensis var. chinensis (kiwifruit) genome highlights the challenges associated with draft genomes and gene prediction in plants.</title>
        <authorList>
            <person name="Pilkington S.M."/>
            <person name="Crowhurst R."/>
            <person name="Hilario E."/>
            <person name="Nardozza S."/>
            <person name="Fraser L."/>
            <person name="Peng Y."/>
            <person name="Gunaseelan K."/>
            <person name="Simpson R."/>
            <person name="Tahir J."/>
            <person name="Deroles S.C."/>
            <person name="Templeton K."/>
            <person name="Luo Z."/>
            <person name="Davy M."/>
            <person name="Cheng C."/>
            <person name="McNeilage M."/>
            <person name="Scaglione D."/>
            <person name="Liu Y."/>
            <person name="Zhang Q."/>
            <person name="Datson P."/>
            <person name="De Silva N."/>
            <person name="Gardiner S.E."/>
            <person name="Bassett H."/>
            <person name="Chagne D."/>
            <person name="McCallum J."/>
            <person name="Dzierzon H."/>
            <person name="Deng C."/>
            <person name="Wang Y.Y."/>
            <person name="Barron L."/>
            <person name="Manako K."/>
            <person name="Bowen J."/>
            <person name="Foster T.M."/>
            <person name="Erridge Z.A."/>
            <person name="Tiffin H."/>
            <person name="Waite C.N."/>
            <person name="Davies K.M."/>
            <person name="Grierson E.P."/>
            <person name="Laing W.A."/>
            <person name="Kirk R."/>
            <person name="Chen X."/>
            <person name="Wood M."/>
            <person name="Montefiori M."/>
            <person name="Brummell D.A."/>
            <person name="Schwinn K.E."/>
            <person name="Catanach A."/>
            <person name="Fullerton C."/>
            <person name="Li D."/>
            <person name="Meiyalaghan S."/>
            <person name="Nieuwenhuizen N."/>
            <person name="Read N."/>
            <person name="Prakash R."/>
            <person name="Hunter D."/>
            <person name="Zhang H."/>
            <person name="McKenzie M."/>
            <person name="Knabel M."/>
            <person name="Harris A."/>
            <person name="Allan A.C."/>
            <person name="Gleave A."/>
            <person name="Chen A."/>
            <person name="Janssen B.J."/>
            <person name="Plunkett B."/>
            <person name="Ampomah-Dwamena C."/>
            <person name="Voogd C."/>
            <person name="Leif D."/>
            <person name="Lafferty D."/>
            <person name="Souleyre E.J.F."/>
            <person name="Varkonyi-Gasic E."/>
            <person name="Gambi F."/>
            <person name="Hanley J."/>
            <person name="Yao J.L."/>
            <person name="Cheung J."/>
            <person name="David K.M."/>
            <person name="Warren B."/>
            <person name="Marsh K."/>
            <person name="Snowden K.C."/>
            <person name="Lin-Wang K."/>
            <person name="Brian L."/>
            <person name="Martinez-Sanchez M."/>
            <person name="Wang M."/>
            <person name="Ileperuma N."/>
            <person name="Macnee N."/>
            <person name="Campin R."/>
            <person name="McAtee P."/>
            <person name="Drummond R.S.M."/>
            <person name="Espley R.V."/>
            <person name="Ireland H.S."/>
            <person name="Wu R."/>
            <person name="Atkinson R.G."/>
            <person name="Karunairetnam S."/>
            <person name="Bulley S."/>
            <person name="Chunkath S."/>
            <person name="Hanley Z."/>
            <person name="Storey R."/>
            <person name="Thrimawithana A.H."/>
            <person name="Thomson S."/>
            <person name="David C."/>
            <person name="Testolin R."/>
            <person name="Huang H."/>
            <person name="Hellens R.P."/>
            <person name="Schaffer R.J."/>
        </authorList>
    </citation>
    <scope>NUCLEOTIDE SEQUENCE [LARGE SCALE GENOMIC DNA]</scope>
    <source>
        <strain evidence="10">cv. Red5</strain>
    </source>
</reference>
<dbReference type="InterPro" id="IPR019473">
    <property type="entry name" value="TFIID_su8_C"/>
</dbReference>
<reference evidence="9 10" key="1">
    <citation type="submission" date="2017-07" db="EMBL/GenBank/DDBJ databases">
        <title>An improved, manually edited Actinidia chinensis var. chinensis (kiwifruit) genome highlights the challenges associated with draft genomes and gene prediction in plants.</title>
        <authorList>
            <person name="Pilkington S."/>
            <person name="Crowhurst R."/>
            <person name="Hilario E."/>
            <person name="Nardozza S."/>
            <person name="Fraser L."/>
            <person name="Peng Y."/>
            <person name="Gunaseelan K."/>
            <person name="Simpson R."/>
            <person name="Tahir J."/>
            <person name="Deroles S."/>
            <person name="Templeton K."/>
            <person name="Luo Z."/>
            <person name="Davy M."/>
            <person name="Cheng C."/>
            <person name="Mcneilage M."/>
            <person name="Scaglione D."/>
            <person name="Liu Y."/>
            <person name="Zhang Q."/>
            <person name="Datson P."/>
            <person name="De Silva N."/>
            <person name="Gardiner S."/>
            <person name="Bassett H."/>
            <person name="Chagne D."/>
            <person name="Mccallum J."/>
            <person name="Dzierzon H."/>
            <person name="Deng C."/>
            <person name="Wang Y.-Y."/>
            <person name="Barron N."/>
            <person name="Manako K."/>
            <person name="Bowen J."/>
            <person name="Foster T."/>
            <person name="Erridge Z."/>
            <person name="Tiffin H."/>
            <person name="Waite C."/>
            <person name="Davies K."/>
            <person name="Grierson E."/>
            <person name="Laing W."/>
            <person name="Kirk R."/>
            <person name="Chen X."/>
            <person name="Wood M."/>
            <person name="Montefiori M."/>
            <person name="Brummell D."/>
            <person name="Schwinn K."/>
            <person name="Catanach A."/>
            <person name="Fullerton C."/>
            <person name="Li D."/>
            <person name="Meiyalaghan S."/>
            <person name="Nieuwenhuizen N."/>
            <person name="Read N."/>
            <person name="Prakash R."/>
            <person name="Hunter D."/>
            <person name="Zhang H."/>
            <person name="Mckenzie M."/>
            <person name="Knabel M."/>
            <person name="Harris A."/>
            <person name="Allan A."/>
            <person name="Chen A."/>
            <person name="Janssen B."/>
            <person name="Plunkett B."/>
            <person name="Dwamena C."/>
            <person name="Voogd C."/>
            <person name="Leif D."/>
            <person name="Lafferty D."/>
            <person name="Souleyre E."/>
            <person name="Varkonyi-Gasic E."/>
            <person name="Gambi F."/>
            <person name="Hanley J."/>
            <person name="Yao J.-L."/>
            <person name="Cheung J."/>
            <person name="David K."/>
            <person name="Warren B."/>
            <person name="Marsh K."/>
            <person name="Snowden K."/>
            <person name="Lin-Wang K."/>
            <person name="Brian L."/>
            <person name="Martinez-Sanchez M."/>
            <person name="Wang M."/>
            <person name="Ileperuma N."/>
            <person name="Macnee N."/>
            <person name="Campin R."/>
            <person name="Mcatee P."/>
            <person name="Drummond R."/>
            <person name="Espley R."/>
            <person name="Ireland H."/>
            <person name="Wu R."/>
            <person name="Atkinson R."/>
            <person name="Karunairetnam S."/>
            <person name="Bulley S."/>
            <person name="Chunkath S."/>
            <person name="Hanley Z."/>
            <person name="Storey R."/>
            <person name="Thrimawithana A."/>
            <person name="Thomson S."/>
            <person name="David C."/>
            <person name="Testolin R."/>
        </authorList>
    </citation>
    <scope>NUCLEOTIDE SEQUENCE [LARGE SCALE GENOMIC DNA]</scope>
    <source>
        <strain evidence="10">cv. Red5</strain>
        <tissue evidence="9">Young leaf</tissue>
    </source>
</reference>
<keyword evidence="9" id="KW-0396">Initiation factor</keyword>
<keyword evidence="10" id="KW-1185">Reference proteome</keyword>
<protein>
    <recommendedName>
        <fullName evidence="3">Transcription initiation factor TFIID subunit 8</fullName>
    </recommendedName>
</protein>
<dbReference type="InterPro" id="IPR037818">
    <property type="entry name" value="TAF8"/>
</dbReference>
<evidence type="ECO:0000256" key="2">
    <source>
        <dbReference type="ARBA" id="ARBA00008767"/>
    </source>
</evidence>
<evidence type="ECO:0000256" key="7">
    <source>
        <dbReference type="SAM" id="MobiDB-lite"/>
    </source>
</evidence>
<dbReference type="EMBL" id="NKQK01000018">
    <property type="protein sequence ID" value="PSS04593.1"/>
    <property type="molecule type" value="Genomic_DNA"/>
</dbReference>
<dbReference type="CDD" id="cd08049">
    <property type="entry name" value="TAF8"/>
    <property type="match status" value="1"/>
</dbReference>
<evidence type="ECO:0000256" key="3">
    <source>
        <dbReference type="ARBA" id="ARBA00017307"/>
    </source>
</evidence>
<dbReference type="Gramene" id="PSS04593">
    <property type="protein sequence ID" value="PSS04593"/>
    <property type="gene ID" value="CEY00_Acc20449"/>
</dbReference>
<dbReference type="FunCoup" id="A0A2R6Q9L7">
    <property type="interactions" value="3950"/>
</dbReference>
<dbReference type="PANTHER" id="PTHR46338">
    <property type="entry name" value="TRANSCRIPTION INITIATION FACTOR TFIID SUBUNIT 8"/>
    <property type="match status" value="1"/>
</dbReference>
<keyword evidence="4" id="KW-0805">Transcription regulation</keyword>
<accession>A0A2R6Q9L7</accession>
<evidence type="ECO:0000256" key="5">
    <source>
        <dbReference type="ARBA" id="ARBA00023163"/>
    </source>
</evidence>
<feature type="domain" description="Bromodomain associated" evidence="8">
    <location>
        <begin position="26"/>
        <end position="102"/>
    </location>
</feature>
<dbReference type="PANTHER" id="PTHR46338:SF1">
    <property type="entry name" value="TRANSCRIPTION INITIATION FACTOR TFIID SUBUNIT 8"/>
    <property type="match status" value="1"/>
</dbReference>
<evidence type="ECO:0000256" key="6">
    <source>
        <dbReference type="ARBA" id="ARBA00023242"/>
    </source>
</evidence>
<gene>
    <name evidence="9" type="ORF">CEY00_Acc20449</name>
</gene>
<evidence type="ECO:0000313" key="10">
    <source>
        <dbReference type="Proteomes" id="UP000241394"/>
    </source>
</evidence>
<dbReference type="STRING" id="1590841.A0A2R6Q9L7"/>